<dbReference type="RefSeq" id="YP_009213489.1">
    <property type="nucleotide sequence ID" value="NC_028954.1"/>
</dbReference>
<gene>
    <name evidence="2" type="ORF">RCRHEA_22</name>
</gene>
<feature type="domain" description="DNA binding HTH" evidence="1">
    <location>
        <begin position="25"/>
        <end position="53"/>
    </location>
</feature>
<organism evidence="2 3">
    <name type="scientific">Rhodobacter phage RcRhea</name>
    <dbReference type="NCBI Taxonomy" id="1662332"/>
    <lineage>
        <taxon>Viruses</taxon>
        <taxon>Duplodnaviria</taxon>
        <taxon>Heunggongvirae</taxon>
        <taxon>Uroviricota</taxon>
        <taxon>Caudoviricetes</taxon>
        <taxon>Cronusvirus</taxon>
        <taxon>Cronusvirus cronus</taxon>
    </lineage>
</organism>
<accession>A0A0K1LL72</accession>
<protein>
    <recommendedName>
        <fullName evidence="1">DNA binding HTH domain-containing protein</fullName>
    </recommendedName>
</protein>
<reference evidence="2 3" key="1">
    <citation type="journal article" date="2016" name="Genome Announc.">
        <title>Complete Genome Sequences of Five Bacteriophages That Infect Rhodobacter capsulatus.</title>
        <authorList>
            <person name="Bollivar D.W."/>
            <person name="Bernardoni B."/>
            <person name="Bockman M.R."/>
            <person name="Miller B.M."/>
            <person name="Russell D.A."/>
            <person name="Delesalle V.A."/>
            <person name="Krukonis G.P."/>
            <person name="Hatfull G.F."/>
            <person name="Cross M.R."/>
            <person name="Szewczyk M.M."/>
            <person name="Eppurath A."/>
        </authorList>
    </citation>
    <scope>NUCLEOTIDE SEQUENCE [LARGE SCALE GENOMIC DNA]</scope>
</reference>
<dbReference type="Gene3D" id="1.10.10.60">
    <property type="entry name" value="Homeodomain-like"/>
    <property type="match status" value="1"/>
</dbReference>
<dbReference type="GeneID" id="26639941"/>
<dbReference type="GO" id="GO:0043565">
    <property type="term" value="F:sequence-specific DNA binding"/>
    <property type="evidence" value="ECO:0007669"/>
    <property type="project" value="InterPro"/>
</dbReference>
<proteinExistence type="predicted"/>
<dbReference type="InterPro" id="IPR002197">
    <property type="entry name" value="HTH_Fis"/>
</dbReference>
<dbReference type="Proteomes" id="UP000201506">
    <property type="component" value="Segment"/>
</dbReference>
<sequence>MNAMTAIEHRPAEITPAEARAAVLALHEHGGNVSATARTLGVTRAKLQRRIRKADMWGISAHGEVMASIPRRIEAAPGRVRRYLLTCAQSNTKVHAEFWRNLLALRDHFGAELMVSRVRYNHNDAQVSQEKDGRAADDSLWYAAEVEPYLADERVEICPTLIWAGDMNIIPTATSPLSGLDSFTGAASCVFPHPQIALKSVATAPGTPHKANYTTGAVTLKRYIKRKAGLKAEFHHAFGALLVEVDGAGDWFARQINATDAGVIYDLDLKVDAGAVTPGHPVEVFTPGDIHGTRVDRAVLAAVWGPGGLVDVLKPRHQILHDVLNFGSRSHHNGFFDSLAIHYGHADGVEDEIRETAAILNTTLRPWSQSWVVKSNHDEHLEKWIEVSDFKRDPLNAAFYLSAASAKVEAIRRRDRGFDLLAWALDRAGLEGGVNFLARDGKLLIAGVRHDQHGDLGPNGARGSAANIARTGEKANVGHSHAAAISQGCYQSGTFSDLDMGYNRGPSSWSHSAILTYANGKRAIVTLRAGKWRAEP</sequence>
<dbReference type="SUPFAM" id="SSF46689">
    <property type="entry name" value="Homeodomain-like"/>
    <property type="match status" value="1"/>
</dbReference>
<dbReference type="Pfam" id="PF02954">
    <property type="entry name" value="HTH_8"/>
    <property type="match status" value="1"/>
</dbReference>
<name>A0A0K1LL72_9CAUD</name>
<dbReference type="OrthoDB" id="10264at10239"/>
<dbReference type="EMBL" id="KR935216">
    <property type="protein sequence ID" value="AKU43266.1"/>
    <property type="molecule type" value="Genomic_DNA"/>
</dbReference>
<dbReference type="KEGG" id="vg:26639941"/>
<evidence type="ECO:0000313" key="2">
    <source>
        <dbReference type="EMBL" id="AKU43266.1"/>
    </source>
</evidence>
<evidence type="ECO:0000259" key="1">
    <source>
        <dbReference type="Pfam" id="PF02954"/>
    </source>
</evidence>
<evidence type="ECO:0000313" key="3">
    <source>
        <dbReference type="Proteomes" id="UP000201506"/>
    </source>
</evidence>
<dbReference type="InterPro" id="IPR009057">
    <property type="entry name" value="Homeodomain-like_sf"/>
</dbReference>